<dbReference type="GO" id="GO:0003723">
    <property type="term" value="F:RNA binding"/>
    <property type="evidence" value="ECO:0007669"/>
    <property type="project" value="UniProtKB-UniRule"/>
</dbReference>
<dbReference type="GO" id="GO:0005829">
    <property type="term" value="C:cytosol"/>
    <property type="evidence" value="ECO:0007669"/>
    <property type="project" value="TreeGrafter"/>
</dbReference>
<reference evidence="6" key="1">
    <citation type="submission" date="2016-10" db="EMBL/GenBank/DDBJ databases">
        <authorList>
            <person name="Varghese N."/>
            <person name="Submissions S."/>
        </authorList>
    </citation>
    <scope>NUCLEOTIDE SEQUENCE [LARGE SCALE GENOMIC DNA]</scope>
    <source>
        <strain evidence="6">DSM 45237</strain>
    </source>
</reference>
<dbReference type="Pfam" id="PF01668">
    <property type="entry name" value="SmpB"/>
    <property type="match status" value="1"/>
</dbReference>
<comment type="similarity">
    <text evidence="3">Belongs to the SmpB family.</text>
</comment>
<dbReference type="EMBL" id="FNUC01000003">
    <property type="protein sequence ID" value="SEE26542.1"/>
    <property type="molecule type" value="Genomic_DNA"/>
</dbReference>
<dbReference type="GO" id="GO:0070929">
    <property type="term" value="P:trans-translation"/>
    <property type="evidence" value="ECO:0007669"/>
    <property type="project" value="UniProtKB-UniRule"/>
</dbReference>
<dbReference type="InterPro" id="IPR023620">
    <property type="entry name" value="SmpB"/>
</dbReference>
<proteinExistence type="inferred from homology"/>
<dbReference type="CDD" id="cd09294">
    <property type="entry name" value="SmpB"/>
    <property type="match status" value="1"/>
</dbReference>
<sequence length="157" mass="18073">MARERGRTVVAQNRKARHDYHIDDTYEAGIVLTGTEVKALRAGKASLVDGFAEVRDGEVWLRNVHIPEYDLGTWNNHAPRRSRKLLLRKDEISKLIGKTRETGYTLVPLTLYFKDGYAKIELALARGKKAYDKRHTLAEREAKREAERAMANARRKR</sequence>
<dbReference type="OrthoDB" id="9805462at2"/>
<feature type="region of interest" description="Disordered" evidence="4">
    <location>
        <begin position="138"/>
        <end position="157"/>
    </location>
</feature>
<gene>
    <name evidence="3" type="primary">smpB</name>
    <name evidence="5" type="ORF">SAMN04488561_0835</name>
</gene>
<dbReference type="NCBIfam" id="NF003843">
    <property type="entry name" value="PRK05422.1"/>
    <property type="match status" value="1"/>
</dbReference>
<dbReference type="GO" id="GO:0070930">
    <property type="term" value="P:trans-translation-dependent protein tagging"/>
    <property type="evidence" value="ECO:0007669"/>
    <property type="project" value="TreeGrafter"/>
</dbReference>
<evidence type="ECO:0000256" key="2">
    <source>
        <dbReference type="ARBA" id="ARBA00022884"/>
    </source>
</evidence>
<dbReference type="RefSeq" id="WP_069110372.1">
    <property type="nucleotide sequence ID" value="NZ_FNUC01000003.1"/>
</dbReference>
<evidence type="ECO:0000256" key="1">
    <source>
        <dbReference type="ARBA" id="ARBA00022490"/>
    </source>
</evidence>
<accession>A0A1H5HEX1</accession>
<dbReference type="STRING" id="561176.SAMN04488561_0835"/>
<name>A0A1H5HEX1_9ACTN</name>
<keyword evidence="1 3" id="KW-0963">Cytoplasm</keyword>
<dbReference type="PANTHER" id="PTHR30308:SF2">
    <property type="entry name" value="SSRA-BINDING PROTEIN"/>
    <property type="match status" value="1"/>
</dbReference>
<comment type="function">
    <text evidence="3">Required for rescue of stalled ribosomes mediated by trans-translation. Binds to transfer-messenger RNA (tmRNA), required for stable association of tmRNA with ribosomes. tmRNA and SmpB together mimic tRNA shape, replacing the anticodon stem-loop with SmpB. tmRNA is encoded by the ssrA gene; the 2 termini fold to resemble tRNA(Ala) and it encodes a 'tag peptide', a short internal open reading frame. During trans-translation Ala-aminoacylated tmRNA acts like a tRNA, entering the A-site of stalled ribosomes, displacing the stalled mRNA. The ribosome then switches to translate the ORF on the tmRNA; the nascent peptide is terminated with the 'tag peptide' encoded by the tmRNA and targeted for degradation. The ribosome is freed to recommence translation, which seems to be the essential function of trans-translation.</text>
</comment>
<feature type="compositionally biased region" description="Basic and acidic residues" evidence="4">
    <location>
        <begin position="138"/>
        <end position="148"/>
    </location>
</feature>
<dbReference type="SUPFAM" id="SSF74982">
    <property type="entry name" value="Small protein B (SmpB)"/>
    <property type="match status" value="1"/>
</dbReference>
<dbReference type="InterPro" id="IPR020081">
    <property type="entry name" value="SsrA-bd_prot_CS"/>
</dbReference>
<evidence type="ECO:0000256" key="4">
    <source>
        <dbReference type="SAM" id="MobiDB-lite"/>
    </source>
</evidence>
<organism evidence="5 6">
    <name type="scientific">Jiangella alba</name>
    <dbReference type="NCBI Taxonomy" id="561176"/>
    <lineage>
        <taxon>Bacteria</taxon>
        <taxon>Bacillati</taxon>
        <taxon>Actinomycetota</taxon>
        <taxon>Actinomycetes</taxon>
        <taxon>Jiangellales</taxon>
        <taxon>Jiangellaceae</taxon>
        <taxon>Jiangella</taxon>
    </lineage>
</organism>
<dbReference type="PANTHER" id="PTHR30308">
    <property type="entry name" value="TMRNA-BINDING COMPONENT OF TRANS-TRANSLATION TAGGING COMPLEX"/>
    <property type="match status" value="1"/>
</dbReference>
<dbReference type="Proteomes" id="UP000181980">
    <property type="component" value="Unassembled WGS sequence"/>
</dbReference>
<evidence type="ECO:0000313" key="5">
    <source>
        <dbReference type="EMBL" id="SEE26542.1"/>
    </source>
</evidence>
<dbReference type="NCBIfam" id="TIGR00086">
    <property type="entry name" value="smpB"/>
    <property type="match status" value="1"/>
</dbReference>
<keyword evidence="2 3" id="KW-0694">RNA-binding</keyword>
<dbReference type="Gene3D" id="2.40.280.10">
    <property type="match status" value="1"/>
</dbReference>
<protein>
    <recommendedName>
        <fullName evidence="3">SsrA-binding protein</fullName>
    </recommendedName>
    <alternativeName>
        <fullName evidence="3">Small protein B</fullName>
    </alternativeName>
</protein>
<dbReference type="HAMAP" id="MF_00023">
    <property type="entry name" value="SmpB"/>
    <property type="match status" value="1"/>
</dbReference>
<evidence type="ECO:0000313" key="6">
    <source>
        <dbReference type="Proteomes" id="UP000181980"/>
    </source>
</evidence>
<dbReference type="PROSITE" id="PS01317">
    <property type="entry name" value="SSRP"/>
    <property type="match status" value="1"/>
</dbReference>
<comment type="subcellular location">
    <subcellularLocation>
        <location evidence="3">Cytoplasm</location>
    </subcellularLocation>
    <text evidence="3">The tmRNA-SmpB complex associates with stalled 70S ribosomes.</text>
</comment>
<evidence type="ECO:0000256" key="3">
    <source>
        <dbReference type="HAMAP-Rule" id="MF_00023"/>
    </source>
</evidence>
<dbReference type="InterPro" id="IPR000037">
    <property type="entry name" value="SsrA-bd_prot"/>
</dbReference>
<dbReference type="AlphaFoldDB" id="A0A1H5HEX1"/>
<keyword evidence="6" id="KW-1185">Reference proteome</keyword>